<reference evidence="1" key="1">
    <citation type="journal article" date="2013" name="Environ. Microbiol.">
        <title>Microbiota from the distal guts of lean and obese adolescents exhibit partial functional redundancy besides clear differences in community structure.</title>
        <authorList>
            <person name="Ferrer M."/>
            <person name="Ruiz A."/>
            <person name="Lanza F."/>
            <person name="Haange S.B."/>
            <person name="Oberbach A."/>
            <person name="Till H."/>
            <person name="Bargiela R."/>
            <person name="Campoy C."/>
            <person name="Segura M.T."/>
            <person name="Richter M."/>
            <person name="von Bergen M."/>
            <person name="Seifert J."/>
            <person name="Suarez A."/>
        </authorList>
    </citation>
    <scope>NUCLEOTIDE SEQUENCE</scope>
</reference>
<proteinExistence type="predicted"/>
<organism evidence="1">
    <name type="scientific">human gut metagenome</name>
    <dbReference type="NCBI Taxonomy" id="408170"/>
    <lineage>
        <taxon>unclassified sequences</taxon>
        <taxon>metagenomes</taxon>
        <taxon>organismal metagenomes</taxon>
    </lineage>
</organism>
<accession>K1SSH5</accession>
<dbReference type="GO" id="GO:0016301">
    <property type="term" value="F:kinase activity"/>
    <property type="evidence" value="ECO:0007669"/>
    <property type="project" value="UniProtKB-KW"/>
</dbReference>
<keyword evidence="1" id="KW-0808">Transferase</keyword>
<name>K1SSH5_9ZZZZ</name>
<dbReference type="AlphaFoldDB" id="K1SSH5"/>
<sequence length="215" mass="24897">MYPDYPYFAVAITRTCGSGGGSYIGKQLAKAFDIDLYDRKLLRLASEDSGISEELFARADENTRKTMLYRVSERVYDGSIIPPESGNFISDENLFNYQAKVLRELLNEESYICVGRAADFVLRDKPNVLTVYVDAPYDWRVEREMKRQGIGSSQAKHYIDKLDRYRESYYKYHTGRQWKRVENYDLCLDSAAIGLDNCVELIKKVIELKFDVKAK</sequence>
<comment type="caution">
    <text evidence="1">The sequence shown here is derived from an EMBL/GenBank/DDBJ whole genome shotgun (WGS) entry which is preliminary data.</text>
</comment>
<dbReference type="EMBL" id="AJWZ01007466">
    <property type="protein sequence ID" value="EKC56825.1"/>
    <property type="molecule type" value="Genomic_DNA"/>
</dbReference>
<dbReference type="Gene3D" id="3.40.50.300">
    <property type="entry name" value="P-loop containing nucleotide triphosphate hydrolases"/>
    <property type="match status" value="1"/>
</dbReference>
<keyword evidence="1" id="KW-0418">Kinase</keyword>
<dbReference type="SUPFAM" id="SSF52540">
    <property type="entry name" value="P-loop containing nucleoside triphosphate hydrolases"/>
    <property type="match status" value="1"/>
</dbReference>
<gene>
    <name evidence="1" type="ORF">OBE_10864</name>
</gene>
<dbReference type="Pfam" id="PF13189">
    <property type="entry name" value="Cytidylate_kin2"/>
    <property type="match status" value="1"/>
</dbReference>
<evidence type="ECO:0000313" key="1">
    <source>
        <dbReference type="EMBL" id="EKC56825.1"/>
    </source>
</evidence>
<dbReference type="InterPro" id="IPR027417">
    <property type="entry name" value="P-loop_NTPase"/>
</dbReference>
<protein>
    <submittedName>
        <fullName evidence="1">Cytidylate kinase</fullName>
    </submittedName>
</protein>